<gene>
    <name evidence="4" type="ORF">BN1204_012540</name>
    <name evidence="3" type="ORF">NCLIV_012540</name>
</gene>
<feature type="region of interest" description="Disordered" evidence="2">
    <location>
        <begin position="1"/>
        <end position="25"/>
    </location>
</feature>
<evidence type="ECO:0000256" key="1">
    <source>
        <dbReference type="RuleBase" id="RU311113"/>
    </source>
</evidence>
<keyword evidence="4" id="KW-0808">Transferase</keyword>
<dbReference type="InterPro" id="IPR036858">
    <property type="entry name" value="Cyclin-dep_kinase_reg-sub_sf"/>
</dbReference>
<dbReference type="EMBL" id="LN714479">
    <property type="protein sequence ID" value="CEL65405.1"/>
    <property type="molecule type" value="Genomic_DNA"/>
</dbReference>
<comment type="function">
    <text evidence="1">Binds to the catalytic subunit of the cyclin dependent kinases and is essential for their biological function.</text>
</comment>
<sequence>MELSEDPGRASSSSAELSPMSLGRPGVPQASLACLLTTVPRYAAASLKESSSLWGKNPGEKPSALPRSASGSGSVDRGVSSGVKLRTETTACLLSGGCSGSAAFSEWGETRCMYTAKARSASTEGSARRGDTRSTFCGLLDERASSREGEDARKYTTHSTQHSVPPHSAHHRAVGEEKANCLATVSRSFSGVAHRRSAGVGPLEAAHDASVPAETRLLPAERSNGACVAFQAETCRFPLRDGERGALPRGSQPDVGSASAPSACVSGKETLASSSGSEGKAGTARQPLSVAPHGEKSGESRRGLASNLESAGGARAEQIVNREMVPRPRGEAEANAGAVSTCGDWKEPEATSTGAPETQAAEIEAKKVDAGPGDPEQEWDSEEEQERERRLAANYKPLFVPVDEELGKKINCPFVRGDLRMYPKKVTQFGEVHYSPRYEDDRYVYRHVLLSSGVRKAAEEMAQLHSKTGFLSEEQFIYQLGIDLSPGWQHFMRFKGRMRELILRRPPTAEDEKRDGAPGADDEISVDSDDSDFDASREEGKAFSSSARTAHLAAPSSDCPGAERVDRQEPQSGLPACEETTAEPSRDPALPGSLCCAGRQRPAGGPFEETGRTDKAVRRRAETGVWDAADPCADALEAASRAPQREVENPDLGGEQNGATAGAVQLSAKPAQSRSQGRREQTRLGSAAAERTVADRKKGEASGAASGFPMRQRRGEVGQVSRERSCVRRAPARRREASQDVSLACASQIDAVSKRLSRIPAQSRVSTRGGRRSSAGSQKRVDATHEGETGPGSSWRARRRACCEKKTRRSSEPAKQPKRRRRCRVAGAGPSSP</sequence>
<evidence type="ECO:0000256" key="2">
    <source>
        <dbReference type="SAM" id="MobiDB-lite"/>
    </source>
</evidence>
<feature type="compositionally biased region" description="Acidic residues" evidence="2">
    <location>
        <begin position="520"/>
        <end position="533"/>
    </location>
</feature>
<feature type="region of interest" description="Disordered" evidence="2">
    <location>
        <begin position="50"/>
        <end position="81"/>
    </location>
</feature>
<evidence type="ECO:0000313" key="5">
    <source>
        <dbReference type="Proteomes" id="UP000007494"/>
    </source>
</evidence>
<dbReference type="GO" id="GO:0051301">
    <property type="term" value="P:cell division"/>
    <property type="evidence" value="ECO:0007669"/>
    <property type="project" value="UniProtKB-UniRule"/>
</dbReference>
<feature type="compositionally biased region" description="Basic and acidic residues" evidence="2">
    <location>
        <begin position="801"/>
        <end position="812"/>
    </location>
</feature>
<reference evidence="3" key="1">
    <citation type="submission" date="2011-02" db="EMBL/GenBank/DDBJ databases">
        <authorList>
            <person name="Aslett M."/>
        </authorList>
    </citation>
    <scope>NUCLEOTIDE SEQUENCE</scope>
    <source>
        <strain evidence="3">Liverpool</strain>
    </source>
</reference>
<name>F0VCU1_NEOCL</name>
<dbReference type="OrthoDB" id="362000at2759"/>
<feature type="compositionally biased region" description="Low complexity" evidence="2">
    <location>
        <begin position="68"/>
        <end position="81"/>
    </location>
</feature>
<dbReference type="InterPro" id="IPR000789">
    <property type="entry name" value="Cyclin-dep_kinase_reg-sub"/>
</dbReference>
<feature type="region of interest" description="Disordered" evidence="2">
    <location>
        <begin position="505"/>
        <end position="833"/>
    </location>
</feature>
<reference evidence="5" key="3">
    <citation type="journal article" date="2012" name="PLoS Pathog.">
        <title>Comparative genomics of the apicomplexan parasites Toxoplasma gondii and Neospora caninum: Coccidia differing in host range and transmission strategy.</title>
        <authorList>
            <person name="Reid A.J."/>
            <person name="Vermont S.J."/>
            <person name="Cotton J.A."/>
            <person name="Harris D."/>
            <person name="Hill-Cawthorne G.A."/>
            <person name="Konen-Waisman S."/>
            <person name="Latham S.M."/>
            <person name="Mourier T."/>
            <person name="Norton R."/>
            <person name="Quail M.A."/>
            <person name="Sanders M."/>
            <person name="Shanmugam D."/>
            <person name="Sohal A."/>
            <person name="Wasmuth J.D."/>
            <person name="Brunk B."/>
            <person name="Grigg M.E."/>
            <person name="Howard J.C."/>
            <person name="Parkinson J."/>
            <person name="Roos D.S."/>
            <person name="Trees A.J."/>
            <person name="Berriman M."/>
            <person name="Pain A."/>
            <person name="Wastling J.M."/>
        </authorList>
    </citation>
    <scope>NUCLEOTIDE SEQUENCE [LARGE SCALE GENOMIC DNA]</scope>
    <source>
        <strain evidence="5">Liverpool</strain>
    </source>
</reference>
<feature type="compositionally biased region" description="Basic and acidic residues" evidence="2">
    <location>
        <begin position="779"/>
        <end position="788"/>
    </location>
</feature>
<feature type="compositionally biased region" description="Basic and acidic residues" evidence="2">
    <location>
        <begin position="141"/>
        <end position="154"/>
    </location>
</feature>
<proteinExistence type="inferred from homology"/>
<keyword evidence="1" id="KW-0131">Cell cycle</keyword>
<feature type="compositionally biased region" description="Low complexity" evidence="2">
    <location>
        <begin position="10"/>
        <end position="22"/>
    </location>
</feature>
<dbReference type="EMBL" id="FR823386">
    <property type="protein sequence ID" value="CBZ51456.1"/>
    <property type="molecule type" value="Genomic_DNA"/>
</dbReference>
<keyword evidence="1" id="KW-0132">Cell division</keyword>
<organism evidence="3 5">
    <name type="scientific">Neospora caninum (strain Liverpool)</name>
    <dbReference type="NCBI Taxonomy" id="572307"/>
    <lineage>
        <taxon>Eukaryota</taxon>
        <taxon>Sar</taxon>
        <taxon>Alveolata</taxon>
        <taxon>Apicomplexa</taxon>
        <taxon>Conoidasida</taxon>
        <taxon>Coccidia</taxon>
        <taxon>Eucoccidiorida</taxon>
        <taxon>Eimeriorina</taxon>
        <taxon>Sarcocystidae</taxon>
        <taxon>Neospora</taxon>
    </lineage>
</organism>
<dbReference type="GO" id="GO:0016301">
    <property type="term" value="F:kinase activity"/>
    <property type="evidence" value="ECO:0007669"/>
    <property type="project" value="UniProtKB-KW"/>
</dbReference>
<dbReference type="VEuPathDB" id="ToxoDB:NCLIV_012540"/>
<dbReference type="Gene3D" id="3.30.170.10">
    <property type="entry name" value="Cyclin-dependent kinase, regulatory subunit"/>
    <property type="match status" value="1"/>
</dbReference>
<reference evidence="3" key="2">
    <citation type="submission" date="2011-03" db="EMBL/GenBank/DDBJ databases">
        <title>Comparative genomics and transcriptomics of Neospora caninum and Toxoplasma gondii.</title>
        <authorList>
            <person name="Reid A.J."/>
            <person name="Sohal A."/>
            <person name="Harris D."/>
            <person name="Quail M."/>
            <person name="Sanders M."/>
            <person name="Berriman M."/>
            <person name="Wastling J.M."/>
            <person name="Pain A."/>
        </authorList>
    </citation>
    <scope>NUCLEOTIDE SEQUENCE</scope>
    <source>
        <strain evidence="3">Liverpool</strain>
    </source>
</reference>
<dbReference type="SMART" id="SM01084">
    <property type="entry name" value="CKS"/>
    <property type="match status" value="1"/>
</dbReference>
<keyword evidence="5" id="KW-1185">Reference proteome</keyword>
<dbReference type="InParanoid" id="F0VCU1"/>
<feature type="compositionally biased region" description="Low complexity" evidence="2">
    <location>
        <begin position="627"/>
        <end position="639"/>
    </location>
</feature>
<feature type="compositionally biased region" description="Basic and acidic residues" evidence="2">
    <location>
        <begin position="609"/>
        <end position="622"/>
    </location>
</feature>
<dbReference type="GO" id="GO:0016538">
    <property type="term" value="F:cyclin-dependent protein serine/threonine kinase regulator activity"/>
    <property type="evidence" value="ECO:0007669"/>
    <property type="project" value="InterPro"/>
</dbReference>
<dbReference type="GeneID" id="13440456"/>
<feature type="compositionally biased region" description="Basic and acidic residues" evidence="2">
    <location>
        <begin position="505"/>
        <end position="516"/>
    </location>
</feature>
<feature type="region of interest" description="Disordered" evidence="2">
    <location>
        <begin position="241"/>
        <end position="388"/>
    </location>
</feature>
<dbReference type="eggNOG" id="ENOG502SVDY">
    <property type="taxonomic scope" value="Eukaryota"/>
</dbReference>
<dbReference type="AlphaFoldDB" id="F0VCU1"/>
<reference evidence="4" key="4">
    <citation type="journal article" date="2015" name="PLoS ONE">
        <title>Comprehensive Evaluation of Toxoplasma gondii VEG and Neospora caninum LIV Genomes with Tachyzoite Stage Transcriptome and Proteome Defines Novel Transcript Features.</title>
        <authorList>
            <person name="Ramaprasad A."/>
            <person name="Mourier T."/>
            <person name="Naeem R."/>
            <person name="Malas T.B."/>
            <person name="Moussa E."/>
            <person name="Panigrahi A."/>
            <person name="Vermont S.J."/>
            <person name="Otto T.D."/>
            <person name="Wastling J."/>
            <person name="Pain A."/>
        </authorList>
    </citation>
    <scope>NUCLEOTIDE SEQUENCE</scope>
    <source>
        <strain evidence="4">Liverpool</strain>
    </source>
</reference>
<feature type="region of interest" description="Disordered" evidence="2">
    <location>
        <begin position="141"/>
        <end position="170"/>
    </location>
</feature>
<dbReference type="SUPFAM" id="SSF55637">
    <property type="entry name" value="Cell cycle regulatory proteins"/>
    <property type="match status" value="1"/>
</dbReference>
<feature type="compositionally biased region" description="Low complexity" evidence="2">
    <location>
        <begin position="763"/>
        <end position="778"/>
    </location>
</feature>
<dbReference type="RefSeq" id="XP_003881489.1">
    <property type="nucleotide sequence ID" value="XM_003881440.1"/>
</dbReference>
<protein>
    <recommendedName>
        <fullName evidence="1">Cyclin-dependent kinases regulatory subunit</fullName>
    </recommendedName>
</protein>
<feature type="compositionally biased region" description="Acidic residues" evidence="2">
    <location>
        <begin position="375"/>
        <end position="385"/>
    </location>
</feature>
<keyword evidence="4" id="KW-0418">Kinase</keyword>
<accession>F0VCU1</accession>
<dbReference type="Proteomes" id="UP000007494">
    <property type="component" value="Chromosome V"/>
</dbReference>
<dbReference type="Pfam" id="PF01111">
    <property type="entry name" value="CKS"/>
    <property type="match status" value="1"/>
</dbReference>
<evidence type="ECO:0000313" key="3">
    <source>
        <dbReference type="EMBL" id="CBZ51456.1"/>
    </source>
</evidence>
<dbReference type="OMA" id="HYSPRYE"/>
<feature type="compositionally biased region" description="Basic and acidic residues" evidence="2">
    <location>
        <begin position="713"/>
        <end position="726"/>
    </location>
</feature>
<evidence type="ECO:0000313" key="4">
    <source>
        <dbReference type="EMBL" id="CEL65405.1"/>
    </source>
</evidence>
<comment type="similarity">
    <text evidence="1">Belongs to the CKS family.</text>
</comment>
<feature type="compositionally biased region" description="Basic and acidic residues" evidence="2">
    <location>
        <begin position="293"/>
        <end position="302"/>
    </location>
</feature>